<sequence>MDVPDGFEDVGEGGGIEIDVDKNELPKSFFSSVPVDPGQSMRHIRLLFEKLVLPLQEKGDVEVVIDVRAKSNGGYDPEVVSKIQEAVKSLKIETAHFED</sequence>
<gene>
    <name evidence="1" type="ORF">FS320_26935</name>
</gene>
<dbReference type="Proteomes" id="UP000403266">
    <property type="component" value="Unassembled WGS sequence"/>
</dbReference>
<dbReference type="RefSeq" id="WP_152715140.1">
    <property type="nucleotide sequence ID" value="NZ_VOSJ01000164.1"/>
</dbReference>
<comment type="caution">
    <text evidence="1">The sequence shown here is derived from an EMBL/GenBank/DDBJ whole genome shotgun (WGS) entry which is preliminary data.</text>
</comment>
<dbReference type="AlphaFoldDB" id="A0A5N7MQF0"/>
<reference evidence="1 2" key="1">
    <citation type="journal article" date="2019" name="Syst. Appl. Microbiol.">
        <title>Microvirga tunisiensis sp. nov., a root nodule symbiotic bacterium isolated from Lupinus micranthus and L. luteus grown in Northern Tunisia.</title>
        <authorList>
            <person name="Msaddak A."/>
            <person name="Rejili M."/>
            <person name="Duran D."/>
            <person name="Mars M."/>
            <person name="Palacios J.M."/>
            <person name="Ruiz-Argueso T."/>
            <person name="Rey L."/>
            <person name="Imperial J."/>
        </authorList>
    </citation>
    <scope>NUCLEOTIDE SEQUENCE [LARGE SCALE GENOMIC DNA]</scope>
    <source>
        <strain evidence="1 2">Lmie10</strain>
    </source>
</reference>
<name>A0A5N7MQF0_9HYPH</name>
<evidence type="ECO:0000313" key="1">
    <source>
        <dbReference type="EMBL" id="MPR28679.1"/>
    </source>
</evidence>
<accession>A0A5N7MQF0</accession>
<organism evidence="1 2">
    <name type="scientific">Microvirga tunisiensis</name>
    <dbReference type="NCBI Taxonomy" id="2108360"/>
    <lineage>
        <taxon>Bacteria</taxon>
        <taxon>Pseudomonadati</taxon>
        <taxon>Pseudomonadota</taxon>
        <taxon>Alphaproteobacteria</taxon>
        <taxon>Hyphomicrobiales</taxon>
        <taxon>Methylobacteriaceae</taxon>
        <taxon>Microvirga</taxon>
    </lineage>
</organism>
<protein>
    <submittedName>
        <fullName evidence="1">Uncharacterized protein</fullName>
    </submittedName>
</protein>
<keyword evidence="2" id="KW-1185">Reference proteome</keyword>
<evidence type="ECO:0000313" key="2">
    <source>
        <dbReference type="Proteomes" id="UP000403266"/>
    </source>
</evidence>
<dbReference type="EMBL" id="VOSK01000163">
    <property type="protein sequence ID" value="MPR28679.1"/>
    <property type="molecule type" value="Genomic_DNA"/>
</dbReference>
<proteinExistence type="predicted"/>